<dbReference type="Gene3D" id="1.10.10.2910">
    <property type="match status" value="1"/>
</dbReference>
<dbReference type="CDD" id="cd00093">
    <property type="entry name" value="HTH_XRE"/>
    <property type="match status" value="1"/>
</dbReference>
<dbReference type="Gene3D" id="1.10.260.40">
    <property type="entry name" value="lambda repressor-like DNA-binding domains"/>
    <property type="match status" value="1"/>
</dbReference>
<comment type="similarity">
    <text evidence="1">Belongs to the short-chain fatty acyl-CoA assimilation regulator (ScfR) family.</text>
</comment>
<dbReference type="AlphaFoldDB" id="A0A433MJA6"/>
<dbReference type="InterPro" id="IPR010359">
    <property type="entry name" value="IrrE_HExxH"/>
</dbReference>
<dbReference type="Pfam" id="PF06114">
    <property type="entry name" value="Peptidase_M78"/>
    <property type="match status" value="1"/>
</dbReference>
<dbReference type="SMART" id="SM00530">
    <property type="entry name" value="HTH_XRE"/>
    <property type="match status" value="1"/>
</dbReference>
<dbReference type="SUPFAM" id="SSF47413">
    <property type="entry name" value="lambda repressor-like DNA-binding domains"/>
    <property type="match status" value="1"/>
</dbReference>
<name>A0A433MJA6_9BURK</name>
<dbReference type="Proteomes" id="UP000281118">
    <property type="component" value="Unassembled WGS sequence"/>
</dbReference>
<evidence type="ECO:0000313" key="4">
    <source>
        <dbReference type="Proteomes" id="UP000281118"/>
    </source>
</evidence>
<dbReference type="InterPro" id="IPR052345">
    <property type="entry name" value="Rad_response_metalloprotease"/>
</dbReference>
<dbReference type="OrthoDB" id="9796786at2"/>
<protein>
    <submittedName>
        <fullName evidence="3">ImmA/IrrE family metallo-endopeptidase</fullName>
    </submittedName>
</protein>
<evidence type="ECO:0000259" key="2">
    <source>
        <dbReference type="PROSITE" id="PS50943"/>
    </source>
</evidence>
<organism evidence="3 4">
    <name type="scientific">Variovorax guangxiensis</name>
    <dbReference type="NCBI Taxonomy" id="1775474"/>
    <lineage>
        <taxon>Bacteria</taxon>
        <taxon>Pseudomonadati</taxon>
        <taxon>Pseudomonadota</taxon>
        <taxon>Betaproteobacteria</taxon>
        <taxon>Burkholderiales</taxon>
        <taxon>Comamonadaceae</taxon>
        <taxon>Variovorax</taxon>
    </lineage>
</organism>
<dbReference type="InterPro" id="IPR001387">
    <property type="entry name" value="Cro/C1-type_HTH"/>
</dbReference>
<accession>A0A433MJA6</accession>
<dbReference type="EMBL" id="RXFT01000005">
    <property type="protein sequence ID" value="RUR68008.1"/>
    <property type="molecule type" value="Genomic_DNA"/>
</dbReference>
<evidence type="ECO:0000313" key="3">
    <source>
        <dbReference type="EMBL" id="RUR68008.1"/>
    </source>
</evidence>
<dbReference type="PANTHER" id="PTHR43236">
    <property type="entry name" value="ANTITOXIN HIGA1"/>
    <property type="match status" value="1"/>
</dbReference>
<evidence type="ECO:0000256" key="1">
    <source>
        <dbReference type="ARBA" id="ARBA00007227"/>
    </source>
</evidence>
<sequence length="379" mass="42438">MATQALINPTLLRWARERLGLSLDDAAQSANVKPERLEAWESGESRPTFRQAQHLAHAFHAPFGYLFLQEPPEELLPLPDLRTVGGVPVPRPSIDLLDTVRIALQRQEWYLEYQKDHGRDPLPFVGRFTANSPVVEVAADIRSVLNVAVEQGQRTWEAYFRDLIEAAERVGILVMRSGIVGNNTRRKLDVSEFRGFAISDPLTPVVFINSADAPAARLFTLMHELAHIWIGASGISSVAPGNSRREETFCNAVAGEFLVPRELFWQLWHAGPAELSLLVAELARRFHVSRLVIMRRAFDLGLIDQTTYTDHYLATLAEFRTQDNNGGNFYRAAGAKNSRRFAQAVVTEALSGRLLLREAGRLLGVQPNKIREFAEQIGV</sequence>
<gene>
    <name evidence="3" type="ORF">EJP67_13170</name>
</gene>
<dbReference type="PROSITE" id="PS50943">
    <property type="entry name" value="HTH_CROC1"/>
    <property type="match status" value="1"/>
</dbReference>
<dbReference type="PANTHER" id="PTHR43236:SF2">
    <property type="entry name" value="BLL0069 PROTEIN"/>
    <property type="match status" value="1"/>
</dbReference>
<reference evidence="3 4" key="1">
    <citation type="submission" date="2018-12" db="EMBL/GenBank/DDBJ databases">
        <title>The genome sequences of Variovorax guangxiensis DSM 27352.</title>
        <authorList>
            <person name="Gao J."/>
            <person name="Sun J."/>
        </authorList>
    </citation>
    <scope>NUCLEOTIDE SEQUENCE [LARGE SCALE GENOMIC DNA]</scope>
    <source>
        <strain evidence="3 4">DSM 27352</strain>
    </source>
</reference>
<dbReference type="GO" id="GO:0003677">
    <property type="term" value="F:DNA binding"/>
    <property type="evidence" value="ECO:0007669"/>
    <property type="project" value="InterPro"/>
</dbReference>
<feature type="domain" description="HTH cro/C1-type" evidence="2">
    <location>
        <begin position="12"/>
        <end position="66"/>
    </location>
</feature>
<proteinExistence type="inferred from homology"/>
<comment type="caution">
    <text evidence="3">The sequence shown here is derived from an EMBL/GenBank/DDBJ whole genome shotgun (WGS) entry which is preliminary data.</text>
</comment>
<dbReference type="Pfam" id="PF01381">
    <property type="entry name" value="HTH_3"/>
    <property type="match status" value="1"/>
</dbReference>
<dbReference type="InterPro" id="IPR010982">
    <property type="entry name" value="Lambda_DNA-bd_dom_sf"/>
</dbReference>